<dbReference type="GO" id="GO:0005840">
    <property type="term" value="C:ribosome"/>
    <property type="evidence" value="ECO:0007669"/>
    <property type="project" value="TreeGrafter"/>
</dbReference>
<dbReference type="NCBIfam" id="NF008769">
    <property type="entry name" value="PRK11798.2-5"/>
    <property type="match status" value="1"/>
</dbReference>
<sequence length="140" mass="15118">MVSSRPYLIRAMHEWILDSDLTPYVLVDANYKDVVIPLEYVEDGKILLNISSGATQNLNLGNEFVIFSARFSGKSMEVSFPVDAALAVYAKENGRGMMFNTDGTDDEPPSSDPSPTEPSMSGSSALGSAPAKKPSLKIVK</sequence>
<name>A0A3B1AAV7_9ZZZZ</name>
<dbReference type="PANTHER" id="PTHR37486">
    <property type="entry name" value="STRINGENT STARVATION PROTEIN B"/>
    <property type="match status" value="1"/>
</dbReference>
<dbReference type="EMBL" id="UOFT01000054">
    <property type="protein sequence ID" value="VAW96757.1"/>
    <property type="molecule type" value="Genomic_DNA"/>
</dbReference>
<dbReference type="InterPro" id="IPR007481">
    <property type="entry name" value="SspB"/>
</dbReference>
<dbReference type="GO" id="GO:0045732">
    <property type="term" value="P:positive regulation of protein catabolic process"/>
    <property type="evidence" value="ECO:0007669"/>
    <property type="project" value="TreeGrafter"/>
</dbReference>
<dbReference type="PIRSF" id="PIRSF005276">
    <property type="entry name" value="SspB"/>
    <property type="match status" value="1"/>
</dbReference>
<protein>
    <submittedName>
        <fullName evidence="2">Stringent starvation protein B</fullName>
    </submittedName>
</protein>
<dbReference type="InterPro" id="IPR036760">
    <property type="entry name" value="SspB-like_sf"/>
</dbReference>
<organism evidence="2">
    <name type="scientific">hydrothermal vent metagenome</name>
    <dbReference type="NCBI Taxonomy" id="652676"/>
    <lineage>
        <taxon>unclassified sequences</taxon>
        <taxon>metagenomes</taxon>
        <taxon>ecological metagenomes</taxon>
    </lineage>
</organism>
<feature type="region of interest" description="Disordered" evidence="1">
    <location>
        <begin position="97"/>
        <end position="140"/>
    </location>
</feature>
<dbReference type="AlphaFoldDB" id="A0A3B1AAV7"/>
<gene>
    <name evidence="2" type="ORF">MNBD_GAMMA23-1319</name>
</gene>
<dbReference type="Pfam" id="PF04386">
    <property type="entry name" value="SspB"/>
    <property type="match status" value="1"/>
</dbReference>
<dbReference type="GO" id="GO:0005829">
    <property type="term" value="C:cytosol"/>
    <property type="evidence" value="ECO:0007669"/>
    <property type="project" value="TreeGrafter"/>
</dbReference>
<dbReference type="SUPFAM" id="SSF101738">
    <property type="entry name" value="SspB-like"/>
    <property type="match status" value="1"/>
</dbReference>
<evidence type="ECO:0000313" key="2">
    <source>
        <dbReference type="EMBL" id="VAW96757.1"/>
    </source>
</evidence>
<evidence type="ECO:0000256" key="1">
    <source>
        <dbReference type="SAM" id="MobiDB-lite"/>
    </source>
</evidence>
<dbReference type="Gene3D" id="2.30.30.220">
    <property type="entry name" value="SspB-like"/>
    <property type="match status" value="1"/>
</dbReference>
<dbReference type="PANTHER" id="PTHR37486:SF1">
    <property type="entry name" value="STRINGENT STARVATION PROTEIN B"/>
    <property type="match status" value="1"/>
</dbReference>
<accession>A0A3B1AAV7</accession>
<reference evidence="2" key="1">
    <citation type="submission" date="2018-06" db="EMBL/GenBank/DDBJ databases">
        <authorList>
            <person name="Zhirakovskaya E."/>
        </authorList>
    </citation>
    <scope>NUCLEOTIDE SEQUENCE</scope>
</reference>
<proteinExistence type="predicted"/>